<keyword evidence="3 6" id="KW-0812">Transmembrane</keyword>
<evidence type="ECO:0000256" key="2">
    <source>
        <dbReference type="ARBA" id="ARBA00022475"/>
    </source>
</evidence>
<dbReference type="InterPro" id="IPR050833">
    <property type="entry name" value="Poly_Biosynth_Transport"/>
</dbReference>
<proteinExistence type="predicted"/>
<keyword evidence="5 6" id="KW-0472">Membrane</keyword>
<evidence type="ECO:0000313" key="7">
    <source>
        <dbReference type="EMBL" id="GGI64281.1"/>
    </source>
</evidence>
<feature type="transmembrane region" description="Helical" evidence="6">
    <location>
        <begin position="21"/>
        <end position="46"/>
    </location>
</feature>
<dbReference type="EMBL" id="BMDS01000013">
    <property type="protein sequence ID" value="GGI64281.1"/>
    <property type="molecule type" value="Genomic_DNA"/>
</dbReference>
<organism evidence="7 8">
    <name type="scientific">Limosilactobacillus caviae</name>
    <dbReference type="NCBI Taxonomy" id="1769424"/>
    <lineage>
        <taxon>Bacteria</taxon>
        <taxon>Bacillati</taxon>
        <taxon>Bacillota</taxon>
        <taxon>Bacilli</taxon>
        <taxon>Lactobacillales</taxon>
        <taxon>Lactobacillaceae</taxon>
        <taxon>Limosilactobacillus</taxon>
    </lineage>
</organism>
<dbReference type="InterPro" id="IPR002797">
    <property type="entry name" value="Polysacc_synth"/>
</dbReference>
<feature type="transmembrane region" description="Helical" evidence="6">
    <location>
        <begin position="376"/>
        <end position="396"/>
    </location>
</feature>
<feature type="transmembrane region" description="Helical" evidence="6">
    <location>
        <begin position="164"/>
        <end position="193"/>
    </location>
</feature>
<reference evidence="8" key="1">
    <citation type="journal article" date="2019" name="Int. J. Syst. Evol. Microbiol.">
        <title>The Global Catalogue of Microorganisms (GCM) 10K type strain sequencing project: providing services to taxonomists for standard genome sequencing and annotation.</title>
        <authorList>
            <consortium name="The Broad Institute Genomics Platform"/>
            <consortium name="The Broad Institute Genome Sequencing Center for Infectious Disease"/>
            <person name="Wu L."/>
            <person name="Ma J."/>
        </authorList>
    </citation>
    <scope>NUCLEOTIDE SEQUENCE [LARGE SCALE GENOMIC DNA]</scope>
    <source>
        <strain evidence="8">CCM 8609</strain>
    </source>
</reference>
<feature type="transmembrane region" description="Helical" evidence="6">
    <location>
        <begin position="463"/>
        <end position="486"/>
    </location>
</feature>
<name>A0ABQ2C8E3_9LACO</name>
<keyword evidence="8" id="KW-1185">Reference proteome</keyword>
<evidence type="ECO:0000256" key="3">
    <source>
        <dbReference type="ARBA" id="ARBA00022692"/>
    </source>
</evidence>
<keyword evidence="2" id="KW-1003">Cell membrane</keyword>
<feature type="transmembrane region" description="Helical" evidence="6">
    <location>
        <begin position="433"/>
        <end position="451"/>
    </location>
</feature>
<dbReference type="Pfam" id="PF01943">
    <property type="entry name" value="Polysacc_synt"/>
    <property type="match status" value="1"/>
</dbReference>
<dbReference type="RefSeq" id="WP_188358127.1">
    <property type="nucleotide sequence ID" value="NZ_BMDS01000013.1"/>
</dbReference>
<feature type="transmembrane region" description="Helical" evidence="6">
    <location>
        <begin position="402"/>
        <end position="421"/>
    </location>
</feature>
<comment type="caution">
    <text evidence="7">The sequence shown here is derived from an EMBL/GenBank/DDBJ whole genome shotgun (WGS) entry which is preliminary data.</text>
</comment>
<feature type="transmembrane region" description="Helical" evidence="6">
    <location>
        <begin position="122"/>
        <end position="143"/>
    </location>
</feature>
<feature type="transmembrane region" description="Helical" evidence="6">
    <location>
        <begin position="340"/>
        <end position="364"/>
    </location>
</feature>
<evidence type="ECO:0000256" key="5">
    <source>
        <dbReference type="ARBA" id="ARBA00023136"/>
    </source>
</evidence>
<feature type="transmembrane region" description="Helical" evidence="6">
    <location>
        <begin position="93"/>
        <end position="116"/>
    </location>
</feature>
<gene>
    <name evidence="7" type="ORF">GCM10011459_21150</name>
</gene>
<comment type="subcellular location">
    <subcellularLocation>
        <location evidence="1">Cell membrane</location>
        <topology evidence="1">Multi-pass membrane protein</topology>
    </subcellularLocation>
</comment>
<feature type="transmembrane region" description="Helical" evidence="6">
    <location>
        <begin position="269"/>
        <end position="293"/>
    </location>
</feature>
<protein>
    <submittedName>
        <fullName evidence="7">Sugar translocase</fullName>
    </submittedName>
</protein>
<dbReference type="PANTHER" id="PTHR30250:SF26">
    <property type="entry name" value="PSMA PROTEIN"/>
    <property type="match status" value="1"/>
</dbReference>
<sequence length="503" mass="57486">MDQSRTKNSFRNILFSLANQLITILLGFINRSVFIWTLGVGYLGISGLFSDILTMLSLADLGFGVALTYSMYKPLAEKDYDRLAALTGLYRRVYRIIALAVTLIGLALVPFLKYLINLKHPIPHITLYYLMFLANTVASYLVVYKTSILTADQKDYLLKKYQSIFSIGSTACMTLFLLLTHSYFIYLLIQVIFTYSQNFYSSYVAEKKYPFIKKHVSMPIKEVKEIFKNLYSVFLYKISGVLLNATDNTIISIMIGTGMVGYYSNYSMITLQVTNLVNTIFYSLTASLGNLVVREKAHRRYQVFKAIQSVSDIFSGICTACLFLLFQDLIHVWLGNHFLLNNITLLAIICNFYLGVILLPIWIYREATGLYQQTKYIMVVTAVINLVLSCLMAKTLGVAGVLFASAIARLMTYFWYEPVLLFRKYFSASSINYFISILKNIFVTVLVIYINDLLFDKILVNSWTMLFVKAFCIGIVSLIVTILFYCRTEGVRMLFDRILSFKA</sequence>
<dbReference type="PANTHER" id="PTHR30250">
    <property type="entry name" value="PST FAMILY PREDICTED COLANIC ACID TRANSPORTER"/>
    <property type="match status" value="1"/>
</dbReference>
<dbReference type="Proteomes" id="UP000603295">
    <property type="component" value="Unassembled WGS sequence"/>
</dbReference>
<evidence type="ECO:0000313" key="8">
    <source>
        <dbReference type="Proteomes" id="UP000603295"/>
    </source>
</evidence>
<evidence type="ECO:0000256" key="4">
    <source>
        <dbReference type="ARBA" id="ARBA00022989"/>
    </source>
</evidence>
<evidence type="ECO:0000256" key="1">
    <source>
        <dbReference type="ARBA" id="ARBA00004651"/>
    </source>
</evidence>
<keyword evidence="4 6" id="KW-1133">Transmembrane helix</keyword>
<feature type="transmembrane region" description="Helical" evidence="6">
    <location>
        <begin position="52"/>
        <end position="72"/>
    </location>
</feature>
<feature type="transmembrane region" description="Helical" evidence="6">
    <location>
        <begin position="313"/>
        <end position="334"/>
    </location>
</feature>
<accession>A0ABQ2C8E3</accession>
<evidence type="ECO:0000256" key="6">
    <source>
        <dbReference type="SAM" id="Phobius"/>
    </source>
</evidence>